<dbReference type="SUPFAM" id="SSF56935">
    <property type="entry name" value="Porins"/>
    <property type="match status" value="1"/>
</dbReference>
<dbReference type="EMBL" id="FLUO01000001">
    <property type="protein sequence ID" value="SBV90670.1"/>
    <property type="molecule type" value="Genomic_DNA"/>
</dbReference>
<dbReference type="InterPro" id="IPR037066">
    <property type="entry name" value="Plug_dom_sf"/>
</dbReference>
<keyword evidence="2 10" id="KW-0813">Transport</keyword>
<feature type="domain" description="TonB-dependent receptor plug" evidence="14">
    <location>
        <begin position="49"/>
        <end position="159"/>
    </location>
</feature>
<dbReference type="InterPro" id="IPR036942">
    <property type="entry name" value="Beta-barrel_TonB_sf"/>
</dbReference>
<evidence type="ECO:0000256" key="11">
    <source>
        <dbReference type="RuleBase" id="RU003357"/>
    </source>
</evidence>
<keyword evidence="6 11" id="KW-0798">TonB box</keyword>
<dbReference type="InterPro" id="IPR039426">
    <property type="entry name" value="TonB-dep_rcpt-like"/>
</dbReference>
<proteinExistence type="inferred from homology"/>
<evidence type="ECO:0000256" key="12">
    <source>
        <dbReference type="SAM" id="SignalP"/>
    </source>
</evidence>
<dbReference type="GO" id="GO:0044718">
    <property type="term" value="P:siderophore transmembrane transport"/>
    <property type="evidence" value="ECO:0007669"/>
    <property type="project" value="TreeGrafter"/>
</dbReference>
<feature type="chain" id="PRO_5012419840" evidence="12">
    <location>
        <begin position="31"/>
        <end position="667"/>
    </location>
</feature>
<keyword evidence="9 10" id="KW-0998">Cell outer membrane</keyword>
<dbReference type="GO" id="GO:0015344">
    <property type="term" value="F:siderophore uptake transmembrane transporter activity"/>
    <property type="evidence" value="ECO:0007669"/>
    <property type="project" value="TreeGrafter"/>
</dbReference>
<dbReference type="PANTHER" id="PTHR30069:SF29">
    <property type="entry name" value="HEMOGLOBIN AND HEMOGLOBIN-HAPTOGLOBIN-BINDING PROTEIN 1-RELATED"/>
    <property type="match status" value="1"/>
</dbReference>
<feature type="signal peptide" evidence="12">
    <location>
        <begin position="1"/>
        <end position="30"/>
    </location>
</feature>
<keyword evidence="7 10" id="KW-0472">Membrane</keyword>
<keyword evidence="4 10" id="KW-0812">Transmembrane</keyword>
<evidence type="ECO:0000256" key="1">
    <source>
        <dbReference type="ARBA" id="ARBA00004571"/>
    </source>
</evidence>
<dbReference type="PROSITE" id="PS52016">
    <property type="entry name" value="TONB_DEPENDENT_REC_3"/>
    <property type="match status" value="1"/>
</dbReference>
<comment type="similarity">
    <text evidence="10 11">Belongs to the TonB-dependent receptor family.</text>
</comment>
<dbReference type="GO" id="GO:0009279">
    <property type="term" value="C:cell outer membrane"/>
    <property type="evidence" value="ECO:0007669"/>
    <property type="project" value="UniProtKB-SubCell"/>
</dbReference>
<evidence type="ECO:0000256" key="5">
    <source>
        <dbReference type="ARBA" id="ARBA00022729"/>
    </source>
</evidence>
<dbReference type="CDD" id="cd01347">
    <property type="entry name" value="ligand_gated_channel"/>
    <property type="match status" value="1"/>
</dbReference>
<evidence type="ECO:0000256" key="10">
    <source>
        <dbReference type="PROSITE-ProRule" id="PRU01360"/>
    </source>
</evidence>
<feature type="domain" description="TonB-dependent receptor-like beta-barrel" evidence="13">
    <location>
        <begin position="193"/>
        <end position="641"/>
    </location>
</feature>
<dbReference type="InterPro" id="IPR012910">
    <property type="entry name" value="Plug_dom"/>
</dbReference>
<dbReference type="PANTHER" id="PTHR30069">
    <property type="entry name" value="TONB-DEPENDENT OUTER MEMBRANE RECEPTOR"/>
    <property type="match status" value="1"/>
</dbReference>
<dbReference type="InterPro" id="IPR000531">
    <property type="entry name" value="Beta-barrel_TonB"/>
</dbReference>
<accession>A0A212ITY4</accession>
<dbReference type="AlphaFoldDB" id="A0A212ITY4"/>
<evidence type="ECO:0000259" key="14">
    <source>
        <dbReference type="Pfam" id="PF07715"/>
    </source>
</evidence>
<evidence type="ECO:0000313" key="15">
    <source>
        <dbReference type="EMBL" id="SBV90670.1"/>
    </source>
</evidence>
<dbReference type="Pfam" id="PF07715">
    <property type="entry name" value="Plug"/>
    <property type="match status" value="1"/>
</dbReference>
<evidence type="ECO:0000256" key="7">
    <source>
        <dbReference type="ARBA" id="ARBA00023136"/>
    </source>
</evidence>
<organism evidence="15">
    <name type="scientific">uncultured Alphaproteobacteria bacterium</name>
    <dbReference type="NCBI Taxonomy" id="91750"/>
    <lineage>
        <taxon>Bacteria</taxon>
        <taxon>Pseudomonadati</taxon>
        <taxon>Pseudomonadota</taxon>
        <taxon>Alphaproteobacteria</taxon>
        <taxon>environmental samples</taxon>
    </lineage>
</organism>
<evidence type="ECO:0000256" key="4">
    <source>
        <dbReference type="ARBA" id="ARBA00022692"/>
    </source>
</evidence>
<sequence length="667" mass="72609">MSTDRRRPPARRAAGAALVLAALPCTAALADDVALDPIVVTATKTATKLSQIPASVTVVTADEIEAMGDVSVGDIIAKTPGVNFYSSGGVGAASFAQLRGLGGEHTLVLIDGVRMNNPGESNQKGAFNFQGLIAHNIERIEIVRGPQATLYGSAASGGVINIITKKGASDGFHGGVKGEYGSYATRRLDGNVSYGGKLDNAMPFTLAYAHSEYIANGPNISDEDRLFTPSETKPSEDDRRIVYDHSLDFRVSPTENLDGRLFLTVNDLSTDLDQSGQDTNYNKDSRTYVYGTSWDARLLDGRLESKNTVSGMRTQDDSWRPSNAEHHYSRYLGQTFTLENQSTYHLSENHSIVAGLAWDQARAEAETQANARTAPRQRIDEKMYHTSGQLQLQSRFFDHLNVVAGMSYDAYSAFDNAVTYRIGAGYEFPETGTTIRAAAGTGYRAPSIAQLYYYENPETLDPEETTLFEAGVDQKLLNDRVKLGVTAFHNRVDNVITSSKDTNCAPGYTGSCYVNGDRLIAKGVETSLGALVYEGESDSLDLQVNYTYTLTSLNATTSAGKITDHAADKISPHVVNVSAIYAFDHDKGSVRADATIKSRGWERYHKGYVAETYDGDGWKLDLAAQYEIMDNVTVYGRVENLFDSEYYTSSGYTSNPFGVYAGIGYTF</sequence>
<evidence type="ECO:0000256" key="3">
    <source>
        <dbReference type="ARBA" id="ARBA00022452"/>
    </source>
</evidence>
<evidence type="ECO:0000259" key="13">
    <source>
        <dbReference type="Pfam" id="PF00593"/>
    </source>
</evidence>
<evidence type="ECO:0000256" key="6">
    <source>
        <dbReference type="ARBA" id="ARBA00023077"/>
    </source>
</evidence>
<reference evidence="15" key="1">
    <citation type="submission" date="2016-04" db="EMBL/GenBank/DDBJ databases">
        <authorList>
            <person name="Evans L.H."/>
            <person name="Alamgir A."/>
            <person name="Owens N."/>
            <person name="Weber N.D."/>
            <person name="Virtaneva K."/>
            <person name="Barbian K."/>
            <person name="Babar A."/>
            <person name="Rosenke K."/>
        </authorList>
    </citation>
    <scope>NUCLEOTIDE SEQUENCE</scope>
    <source>
        <strain evidence="15">86</strain>
    </source>
</reference>
<keyword evidence="5 12" id="KW-0732">Signal</keyword>
<dbReference type="Pfam" id="PF00593">
    <property type="entry name" value="TonB_dep_Rec_b-barrel"/>
    <property type="match status" value="1"/>
</dbReference>
<dbReference type="Gene3D" id="2.170.130.10">
    <property type="entry name" value="TonB-dependent receptor, plug domain"/>
    <property type="match status" value="1"/>
</dbReference>
<name>A0A212ITY4_9PROT</name>
<evidence type="ECO:0000256" key="9">
    <source>
        <dbReference type="ARBA" id="ARBA00023237"/>
    </source>
</evidence>
<keyword evidence="8" id="KW-0675">Receptor</keyword>
<protein>
    <submittedName>
        <fullName evidence="15">Putative Cobalamin uptake ligand-gated TonB-dependent outer membrane channel</fullName>
    </submittedName>
</protein>
<dbReference type="Gene3D" id="2.40.170.20">
    <property type="entry name" value="TonB-dependent receptor, beta-barrel domain"/>
    <property type="match status" value="1"/>
</dbReference>
<evidence type="ECO:0000256" key="8">
    <source>
        <dbReference type="ARBA" id="ARBA00023170"/>
    </source>
</evidence>
<keyword evidence="3 10" id="KW-1134">Transmembrane beta strand</keyword>
<evidence type="ECO:0000256" key="2">
    <source>
        <dbReference type="ARBA" id="ARBA00022448"/>
    </source>
</evidence>
<gene>
    <name evidence="15" type="ORF">KL86APRO_10029</name>
</gene>
<comment type="subcellular location">
    <subcellularLocation>
        <location evidence="1 10">Cell outer membrane</location>
        <topology evidence="1 10">Multi-pass membrane protein</topology>
    </subcellularLocation>
</comment>